<evidence type="ECO:0000256" key="8">
    <source>
        <dbReference type="SAM" id="Phobius"/>
    </source>
</evidence>
<evidence type="ECO:0000256" key="6">
    <source>
        <dbReference type="ARBA" id="ARBA00022989"/>
    </source>
</evidence>
<feature type="transmembrane region" description="Helical" evidence="8">
    <location>
        <begin position="129"/>
        <end position="151"/>
    </location>
</feature>
<comment type="subcellular location">
    <subcellularLocation>
        <location evidence="1">Cell inner membrane</location>
        <topology evidence="1">Multi-pass membrane protein</topology>
    </subcellularLocation>
</comment>
<sequence length="161" mass="18683">MILKKIISKTGKISSWFSLALVLLISTDVLLRYVFNFSTAALYEMEWHLFAIIFLLASPYTLQKNKHVRVDVFYNNFSKRKKNIIDLIGNIIFLIPFSFIIFYTSLPFVEDSYSILESSPDPGGLPYRFIIKSIIPIAFFLLMIQGILNTIKNYNNIKIKK</sequence>
<evidence type="ECO:0000256" key="3">
    <source>
        <dbReference type="ARBA" id="ARBA00022475"/>
    </source>
</evidence>
<evidence type="ECO:0000256" key="5">
    <source>
        <dbReference type="ARBA" id="ARBA00022692"/>
    </source>
</evidence>
<dbReference type="EMBL" id="UINC01001249">
    <property type="protein sequence ID" value="SUZ75520.1"/>
    <property type="molecule type" value="Genomic_DNA"/>
</dbReference>
<dbReference type="AlphaFoldDB" id="A0A381Q904"/>
<keyword evidence="6 8" id="KW-1133">Transmembrane helix</keyword>
<dbReference type="Pfam" id="PF04290">
    <property type="entry name" value="DctQ"/>
    <property type="match status" value="1"/>
</dbReference>
<feature type="transmembrane region" description="Helical" evidence="8">
    <location>
        <begin position="47"/>
        <end position="63"/>
    </location>
</feature>
<keyword evidence="4" id="KW-0997">Cell inner membrane</keyword>
<evidence type="ECO:0000256" key="7">
    <source>
        <dbReference type="ARBA" id="ARBA00023136"/>
    </source>
</evidence>
<feature type="transmembrane region" description="Helical" evidence="8">
    <location>
        <begin position="84"/>
        <end position="109"/>
    </location>
</feature>
<dbReference type="InterPro" id="IPR055348">
    <property type="entry name" value="DctQ"/>
</dbReference>
<evidence type="ECO:0000256" key="1">
    <source>
        <dbReference type="ARBA" id="ARBA00004429"/>
    </source>
</evidence>
<dbReference type="PANTHER" id="PTHR35011:SF4">
    <property type="entry name" value="SLL1102 PROTEIN"/>
    <property type="match status" value="1"/>
</dbReference>
<keyword evidence="3" id="KW-1003">Cell membrane</keyword>
<evidence type="ECO:0000256" key="2">
    <source>
        <dbReference type="ARBA" id="ARBA00022448"/>
    </source>
</evidence>
<name>A0A381Q904_9ZZZZ</name>
<feature type="transmembrane region" description="Helical" evidence="8">
    <location>
        <begin position="16"/>
        <end position="35"/>
    </location>
</feature>
<evidence type="ECO:0000256" key="4">
    <source>
        <dbReference type="ARBA" id="ARBA00022519"/>
    </source>
</evidence>
<reference evidence="10" key="1">
    <citation type="submission" date="2018-05" db="EMBL/GenBank/DDBJ databases">
        <authorList>
            <person name="Lanie J.A."/>
            <person name="Ng W.-L."/>
            <person name="Kazmierczak K.M."/>
            <person name="Andrzejewski T.M."/>
            <person name="Davidsen T.M."/>
            <person name="Wayne K.J."/>
            <person name="Tettelin H."/>
            <person name="Glass J.I."/>
            <person name="Rusch D."/>
            <person name="Podicherti R."/>
            <person name="Tsui H.-C.T."/>
            <person name="Winkler M.E."/>
        </authorList>
    </citation>
    <scope>NUCLEOTIDE SEQUENCE</scope>
</reference>
<protein>
    <recommendedName>
        <fullName evidence="9">Tripartite ATP-independent periplasmic transporters DctQ component domain-containing protein</fullName>
    </recommendedName>
</protein>
<keyword evidence="5 8" id="KW-0812">Transmembrane</keyword>
<dbReference type="InterPro" id="IPR007387">
    <property type="entry name" value="TRAP_DctQ"/>
</dbReference>
<dbReference type="PANTHER" id="PTHR35011">
    <property type="entry name" value="2,3-DIKETO-L-GULONATE TRAP TRANSPORTER SMALL PERMEASE PROTEIN YIAM"/>
    <property type="match status" value="1"/>
</dbReference>
<accession>A0A381Q904</accession>
<keyword evidence="7 8" id="KW-0472">Membrane</keyword>
<gene>
    <name evidence="10" type="ORF">METZ01_LOCUS28374</name>
</gene>
<keyword evidence="2" id="KW-0813">Transport</keyword>
<evidence type="ECO:0000313" key="10">
    <source>
        <dbReference type="EMBL" id="SUZ75520.1"/>
    </source>
</evidence>
<feature type="domain" description="Tripartite ATP-independent periplasmic transporters DctQ component" evidence="9">
    <location>
        <begin position="21"/>
        <end position="152"/>
    </location>
</feature>
<organism evidence="10">
    <name type="scientific">marine metagenome</name>
    <dbReference type="NCBI Taxonomy" id="408172"/>
    <lineage>
        <taxon>unclassified sequences</taxon>
        <taxon>metagenomes</taxon>
        <taxon>ecological metagenomes</taxon>
    </lineage>
</organism>
<evidence type="ECO:0000259" key="9">
    <source>
        <dbReference type="Pfam" id="PF04290"/>
    </source>
</evidence>
<dbReference type="GO" id="GO:0005886">
    <property type="term" value="C:plasma membrane"/>
    <property type="evidence" value="ECO:0007669"/>
    <property type="project" value="UniProtKB-SubCell"/>
</dbReference>
<proteinExistence type="predicted"/>